<evidence type="ECO:0000256" key="1">
    <source>
        <dbReference type="SAM" id="Phobius"/>
    </source>
</evidence>
<dbReference type="EMBL" id="QJRX01000004">
    <property type="protein sequence ID" value="PYC25951.1"/>
    <property type="molecule type" value="Genomic_DNA"/>
</dbReference>
<comment type="caution">
    <text evidence="3">The sequence shown here is derived from an EMBL/GenBank/DDBJ whole genome shotgun (WGS) entry which is preliminary data.</text>
</comment>
<dbReference type="Pfam" id="PF16976">
    <property type="entry name" value="RcpC"/>
    <property type="match status" value="1"/>
</dbReference>
<dbReference type="Proteomes" id="UP000248146">
    <property type="component" value="Unassembled WGS sequence"/>
</dbReference>
<dbReference type="SMART" id="SM00858">
    <property type="entry name" value="SAF"/>
    <property type="match status" value="1"/>
</dbReference>
<dbReference type="NCBIfam" id="TIGR03177">
    <property type="entry name" value="pilus_cpaB"/>
    <property type="match status" value="1"/>
</dbReference>
<dbReference type="InterPro" id="IPR031571">
    <property type="entry name" value="RcpC_dom"/>
</dbReference>
<protein>
    <submittedName>
        <fullName evidence="3">Flp pilus assembly protein CpaB</fullName>
    </submittedName>
</protein>
<sequence>MQPVSGSKLLIIAVVCGVLAGGAAWLYLKSKEAQYREAYKPPVERKVALVVPRRDIGKAEVVNKEKVAVLEVPAQFVPSGAVLAQDWKKLDGRMVEMPLQKGKPITWSAVEGSSVSRFSENVELGKRAKTVKISKINSFDGLLRPGDHIDLLGSFAASDIGLQEQPNMADAVVMTILEDLVVVAAGREDASGRKYETFYDQNSADGFNMNFSTISLMLTPQQVARVELAERSGDLVAVLRHPKDTSFARLGQITVANLLEPPPAEKADVVLDADGKLVGRIVGDNVVDAQGRIVGKMVDGKAVSFDGKALGRVVKDVAANDPLLRMRERADVVRGADGKVIGRIVDGKVVDADGKVIGVVKNGQAVGLKGESLGSVERNAALDAQGRVIDMGKSVAQAAPQKQGSEQQVVRDASGKVIGRVVGSQVVDTDGKVIGQYRDGKAVGLDGKALGKVETALVDGNGKVVGRMGEVVRDANGKIIGRVVDGQVVDANGKVLGVVRDGKAVGVDGKSIGQLDKVQLDEQGKPKDDGVRVVRDASGNVIGTVVGDRVLDAQGREVGKVVDGQVVDKSGRALAGAQVEVQQDAVRVARDASGKAIGTVKGDTVYDAEGKVVGKLVDGKVVDGNGNVVASGISAEVEGQAQADTALALAGEEEGGAPQTSRMVQFIPGGTGKNGVIPVQSLRLE</sequence>
<feature type="transmembrane region" description="Helical" evidence="1">
    <location>
        <begin position="9"/>
        <end position="28"/>
    </location>
</feature>
<keyword evidence="1" id="KW-1133">Transmembrane helix</keyword>
<reference evidence="3 4" key="1">
    <citation type="submission" date="2018-06" db="EMBL/GenBank/DDBJ databases">
        <title>Pseudomonas diversity within urban Lake Michigan freshwaters.</title>
        <authorList>
            <person name="Batrich M."/>
            <person name="Hatzopoulos T."/>
            <person name="Putonti C."/>
        </authorList>
    </citation>
    <scope>NUCLEOTIDE SEQUENCE [LARGE SCALE GENOMIC DNA]</scope>
    <source>
        <strain evidence="3 4">MB-090714</strain>
    </source>
</reference>
<name>A0A2V4KVQ4_AQUAC</name>
<proteinExistence type="predicted"/>
<keyword evidence="1" id="KW-0812">Transmembrane</keyword>
<keyword evidence="1" id="KW-0472">Membrane</keyword>
<dbReference type="InterPro" id="IPR017592">
    <property type="entry name" value="Pilus_assmbl_Flp-typ_CpaB"/>
</dbReference>
<dbReference type="InterPro" id="IPR013974">
    <property type="entry name" value="SAF"/>
</dbReference>
<evidence type="ECO:0000313" key="3">
    <source>
        <dbReference type="EMBL" id="PYC25951.1"/>
    </source>
</evidence>
<feature type="domain" description="SAF" evidence="2">
    <location>
        <begin position="47"/>
        <end position="111"/>
    </location>
</feature>
<evidence type="ECO:0000313" key="4">
    <source>
        <dbReference type="Proteomes" id="UP000248146"/>
    </source>
</evidence>
<dbReference type="OrthoDB" id="2037472at2"/>
<evidence type="ECO:0000259" key="2">
    <source>
        <dbReference type="SMART" id="SM00858"/>
    </source>
</evidence>
<organism evidence="3 4">
    <name type="scientific">Aquipseudomonas alcaligenes</name>
    <name type="common">Pseudomonas alcaligenes</name>
    <dbReference type="NCBI Taxonomy" id="43263"/>
    <lineage>
        <taxon>Bacteria</taxon>
        <taxon>Pseudomonadati</taxon>
        <taxon>Pseudomonadota</taxon>
        <taxon>Gammaproteobacteria</taxon>
        <taxon>Pseudomonadales</taxon>
        <taxon>Pseudomonadaceae</taxon>
        <taxon>Aquipseudomonas</taxon>
    </lineage>
</organism>
<gene>
    <name evidence="3" type="primary">cpaB</name>
    <name evidence="3" type="ORF">DMO17_09805</name>
</gene>
<dbReference type="Pfam" id="PF08666">
    <property type="entry name" value="SAF"/>
    <property type="match status" value="1"/>
</dbReference>
<dbReference type="AlphaFoldDB" id="A0A2V4KVQ4"/>
<accession>A0A2V4KVQ4</accession>
<dbReference type="CDD" id="cd11614">
    <property type="entry name" value="SAF_CpaB_FlgA_like"/>
    <property type="match status" value="1"/>
</dbReference>